<feature type="domain" description="Fibronectin type-III" evidence="4">
    <location>
        <begin position="71"/>
        <end position="158"/>
    </location>
</feature>
<evidence type="ECO:0000313" key="5">
    <source>
        <dbReference type="EMBL" id="SVB78251.1"/>
    </source>
</evidence>
<feature type="compositionally biased region" description="Low complexity" evidence="2">
    <location>
        <begin position="145"/>
        <end position="167"/>
    </location>
</feature>
<evidence type="ECO:0000259" key="3">
    <source>
        <dbReference type="PROSITE" id="PS50022"/>
    </source>
</evidence>
<name>A0A382GVR0_9ZZZZ</name>
<dbReference type="InterPro" id="IPR003961">
    <property type="entry name" value="FN3_dom"/>
</dbReference>
<accession>A0A382GVR0</accession>
<dbReference type="SUPFAM" id="SSF49265">
    <property type="entry name" value="Fibronectin type III"/>
    <property type="match status" value="2"/>
</dbReference>
<protein>
    <recommendedName>
        <fullName evidence="6">Fibronectin type III domain-containing protein</fullName>
    </recommendedName>
</protein>
<feature type="domain" description="Fibronectin type-III" evidence="4">
    <location>
        <begin position="160"/>
        <end position="256"/>
    </location>
</feature>
<gene>
    <name evidence="5" type="ORF">METZ01_LOCUS231105</name>
</gene>
<feature type="domain" description="Fibronectin type-III" evidence="4">
    <location>
        <begin position="1"/>
        <end position="69"/>
    </location>
</feature>
<feature type="domain" description="F5/8 type C" evidence="3">
    <location>
        <begin position="1"/>
        <end position="22"/>
    </location>
</feature>
<dbReference type="PRINTS" id="PR00014">
    <property type="entry name" value="FNTYPEIII"/>
</dbReference>
<dbReference type="PROSITE" id="PS50022">
    <property type="entry name" value="FA58C_3"/>
    <property type="match status" value="1"/>
</dbReference>
<dbReference type="SMART" id="SM00060">
    <property type="entry name" value="FN3"/>
    <property type="match status" value="3"/>
</dbReference>
<dbReference type="InterPro" id="IPR050964">
    <property type="entry name" value="Striated_Muscle_Regulatory"/>
</dbReference>
<organism evidence="5">
    <name type="scientific">marine metagenome</name>
    <dbReference type="NCBI Taxonomy" id="408172"/>
    <lineage>
        <taxon>unclassified sequences</taxon>
        <taxon>metagenomes</taxon>
        <taxon>ecological metagenomes</taxon>
    </lineage>
</organism>
<feature type="region of interest" description="Disordered" evidence="2">
    <location>
        <begin position="54"/>
        <end position="86"/>
    </location>
</feature>
<feature type="non-terminal residue" evidence="5">
    <location>
        <position position="1"/>
    </location>
</feature>
<keyword evidence="1" id="KW-0677">Repeat</keyword>
<dbReference type="InterPro" id="IPR036116">
    <property type="entry name" value="FN3_sf"/>
</dbReference>
<dbReference type="InterPro" id="IPR000421">
    <property type="entry name" value="FA58C"/>
</dbReference>
<evidence type="ECO:0000256" key="1">
    <source>
        <dbReference type="ARBA" id="ARBA00022737"/>
    </source>
</evidence>
<evidence type="ECO:0008006" key="6">
    <source>
        <dbReference type="Google" id="ProtNLM"/>
    </source>
</evidence>
<feature type="domain" description="Fibronectin type-III" evidence="4">
    <location>
        <begin position="257"/>
        <end position="353"/>
    </location>
</feature>
<feature type="region of interest" description="Disordered" evidence="2">
    <location>
        <begin position="145"/>
        <end position="169"/>
    </location>
</feature>
<dbReference type="PANTHER" id="PTHR13817:SF166">
    <property type="entry name" value="NEURONAL IGCAM-RELATED"/>
    <property type="match status" value="1"/>
</dbReference>
<dbReference type="Gene3D" id="2.60.40.10">
    <property type="entry name" value="Immunoglobulins"/>
    <property type="match status" value="4"/>
</dbReference>
<dbReference type="PANTHER" id="PTHR13817">
    <property type="entry name" value="TITIN"/>
    <property type="match status" value="1"/>
</dbReference>
<dbReference type="EMBL" id="UINC01057276">
    <property type="protein sequence ID" value="SVB78251.1"/>
    <property type="molecule type" value="Genomic_DNA"/>
</dbReference>
<evidence type="ECO:0000259" key="4">
    <source>
        <dbReference type="PROSITE" id="PS50853"/>
    </source>
</evidence>
<reference evidence="5" key="1">
    <citation type="submission" date="2018-05" db="EMBL/GenBank/DDBJ databases">
        <authorList>
            <person name="Lanie J.A."/>
            <person name="Ng W.-L."/>
            <person name="Kazmierczak K.M."/>
            <person name="Andrzejewski T.M."/>
            <person name="Davidsen T.M."/>
            <person name="Wayne K.J."/>
            <person name="Tettelin H."/>
            <person name="Glass J.I."/>
            <person name="Rusch D."/>
            <person name="Podicherti R."/>
            <person name="Tsui H.-C.T."/>
            <person name="Winkler M.E."/>
        </authorList>
    </citation>
    <scope>NUCLEOTIDE SEQUENCE</scope>
</reference>
<dbReference type="PROSITE" id="PS50853">
    <property type="entry name" value="FN3"/>
    <property type="match status" value="4"/>
</dbReference>
<dbReference type="InterPro" id="IPR013783">
    <property type="entry name" value="Ig-like_fold"/>
</dbReference>
<sequence>AITDYTVEYSTDGGTSWSTYDDGTSTSASATVTGLTNGIATGYVFRVSATNDAGTGGVSDESEPVTPYTTPDAPVSVEASPGDSQVEVSWTPGGTGGSDVTIYTVTANPGGATCMTDLTSCMVDNLDNGTGYTFSVVATNAAGSGPAATSSATTVAPSTTPGAPTSVDGTPGDGQVALSWTAPTGDGGSAITGYTVQQSVDAGASWSTVATGVTVTTLDVTGLTNATGYVFRVVAANEVAGDGDWSARTATITPYTLPGAPTGLSTIPGDGQVELSWTAPADNGGSAITGYTVEYSADGETWSTFATGVAASTLKVDVTGLSNGTGYVFRVSATNAAGTGGVSDASATVAPDMAPVVATVGYRDDVWAGILRSLNDGETPEAFQARAIAFAATLTGRADDAGVLPIPKPAPSIDEEHFATTVYVGADIDTIDAVADDFGFTRTEAQYAATYLLVFISDIVTWTEGQFGDWFDYMAAL</sequence>
<proteinExistence type="predicted"/>
<dbReference type="CDD" id="cd00063">
    <property type="entry name" value="FN3"/>
    <property type="match status" value="4"/>
</dbReference>
<dbReference type="Pfam" id="PF00041">
    <property type="entry name" value="fn3"/>
    <property type="match status" value="3"/>
</dbReference>
<dbReference type="AlphaFoldDB" id="A0A382GVR0"/>
<evidence type="ECO:0000256" key="2">
    <source>
        <dbReference type="SAM" id="MobiDB-lite"/>
    </source>
</evidence>